<dbReference type="RefSeq" id="WP_073276803.1">
    <property type="nucleotide sequence ID" value="NZ_FRAC01000013.1"/>
</dbReference>
<evidence type="ECO:0000313" key="1">
    <source>
        <dbReference type="EMBL" id="SHK54171.1"/>
    </source>
</evidence>
<reference evidence="1 2" key="1">
    <citation type="submission" date="2016-11" db="EMBL/GenBank/DDBJ databases">
        <authorList>
            <person name="Jaros S."/>
            <person name="Januszkiewicz K."/>
            <person name="Wedrychowicz H."/>
        </authorList>
    </citation>
    <scope>NUCLEOTIDE SEQUENCE [LARGE SCALE GENOMIC DNA]</scope>
    <source>
        <strain evidence="1 2">DSM 15929</strain>
    </source>
</reference>
<protein>
    <submittedName>
        <fullName evidence="1">Uncharacterized protein</fullName>
    </submittedName>
</protein>
<keyword evidence="2" id="KW-1185">Reference proteome</keyword>
<accession>A0A1M6TB17</accession>
<dbReference type="AlphaFoldDB" id="A0A1M6TB17"/>
<name>A0A1M6TB17_9FIRM</name>
<organism evidence="1 2">
    <name type="scientific">Anaerocolumna jejuensis DSM 15929</name>
    <dbReference type="NCBI Taxonomy" id="1121322"/>
    <lineage>
        <taxon>Bacteria</taxon>
        <taxon>Bacillati</taxon>
        <taxon>Bacillota</taxon>
        <taxon>Clostridia</taxon>
        <taxon>Lachnospirales</taxon>
        <taxon>Lachnospiraceae</taxon>
        <taxon>Anaerocolumna</taxon>
    </lineage>
</organism>
<proteinExistence type="predicted"/>
<evidence type="ECO:0000313" key="2">
    <source>
        <dbReference type="Proteomes" id="UP000184386"/>
    </source>
</evidence>
<dbReference type="Proteomes" id="UP000184386">
    <property type="component" value="Unassembled WGS sequence"/>
</dbReference>
<sequence length="808" mass="93639">MKLNRQGFITHYLISGPKEVPFIDHTSDGNQLKYEKYLRSIVTDFKKECPKEEAGMDTDSELSLPWEYYYSYGNWFVDKSSFYSSLTKIDLVAAVHLATEEEITVAAYLWSYAAVQVWLNDSLAAELKEPVYKPVNRADMKLKLNKGINRIYIRMQNLGVRDTRNIFGIQILERTEQIRVELPDSLMTKPFLGAEQWLSEITLSGRRLLFPYKAMPGTSIGYDSKSPDVTLGDKRVAYEDISGLDELELKKDNPYVIITVPVSGKKLSRKFEILCDIKPLYLNKDNFEENMEEIYRRISEVVKLDRGENIGFSMFNILARHAVNRIREDDDGNIYETLAQIESRMDCADFLVCSFIRYIKNYEISPELQKRAKEVLLNFRYWMDETGSDAMCFWSENHSLMFYVSAMNAGEMYPDEIFTRSGLTGRKLYEQNRRKVMEWIEDVEKYGFEEFLSGIYMCITFIALLNVIDFTEDAISKRAAALVDKIFYMLSIHTFKGSVIAPQGRVYRDVIYPFMQGLQSLINMLNPKNPYSYGEGWLGFYATSKYQLPFHMVPLMDNPVKTEYKTGNALIRLNKTRNYILTSVQSPREDGFKRWENVSFLQECDTGSHEYIKSLNERFHGTTCFKPGVYGYQQHMWSAALSPDTLVFVNHPGGPCDESSLRPGYWFGNGVMPAVKQIDQAIASIYVIPEEHPIDFTHIHWASCRFEEMKEENDWLIGKKGDGYLGIWSSGIKEPYNDQLFDAEYRIYNRKAAYFCVCSDTGECGDLEGFYQFCLSFQPVFHMDTLVLTAKEDFVLKYEKAEDQTQFI</sequence>
<gene>
    <name evidence="1" type="ORF">SAMN02745136_02725</name>
</gene>
<dbReference type="STRING" id="1121322.SAMN02745136_02725"/>
<dbReference type="OrthoDB" id="1029638at2"/>
<dbReference type="EMBL" id="FRAC01000013">
    <property type="protein sequence ID" value="SHK54171.1"/>
    <property type="molecule type" value="Genomic_DNA"/>
</dbReference>